<dbReference type="RefSeq" id="WP_338535194.1">
    <property type="nucleotide sequence ID" value="NZ_AP028654.1"/>
</dbReference>
<dbReference type="KEGG" id="hprf:HLPR_18980"/>
<evidence type="ECO:0000259" key="3">
    <source>
        <dbReference type="PROSITE" id="PS50977"/>
    </source>
</evidence>
<name>A0AAU9EFN1_9FIRM</name>
<evidence type="ECO:0000256" key="1">
    <source>
        <dbReference type="ARBA" id="ARBA00023125"/>
    </source>
</evidence>
<dbReference type="InterPro" id="IPR001647">
    <property type="entry name" value="HTH_TetR"/>
</dbReference>
<dbReference type="InterPro" id="IPR050109">
    <property type="entry name" value="HTH-type_TetR-like_transc_reg"/>
</dbReference>
<dbReference type="PANTHER" id="PTHR30328:SF54">
    <property type="entry name" value="HTH-TYPE TRANSCRIPTIONAL REPRESSOR SCO4008"/>
    <property type="match status" value="1"/>
</dbReference>
<accession>A0AAU9EFN1</accession>
<gene>
    <name evidence="4" type="ORF">HLPR_18980</name>
</gene>
<dbReference type="PROSITE" id="PS50977">
    <property type="entry name" value="HTH_TETR_2"/>
    <property type="match status" value="1"/>
</dbReference>
<dbReference type="EMBL" id="AP028654">
    <property type="protein sequence ID" value="BEP29567.1"/>
    <property type="molecule type" value="Genomic_DNA"/>
</dbReference>
<dbReference type="InterPro" id="IPR009057">
    <property type="entry name" value="Homeodomain-like_sf"/>
</dbReference>
<protein>
    <submittedName>
        <fullName evidence="4">TetR/AcrR family transcriptional regulator</fullName>
    </submittedName>
</protein>
<dbReference type="Gene3D" id="1.10.10.60">
    <property type="entry name" value="Homeodomain-like"/>
    <property type="match status" value="1"/>
</dbReference>
<dbReference type="PROSITE" id="PS01081">
    <property type="entry name" value="HTH_TETR_1"/>
    <property type="match status" value="1"/>
</dbReference>
<dbReference type="AlphaFoldDB" id="A0AAU9EFN1"/>
<dbReference type="SUPFAM" id="SSF46689">
    <property type="entry name" value="Homeodomain-like"/>
    <property type="match status" value="1"/>
</dbReference>
<feature type="domain" description="HTH tetR-type" evidence="3">
    <location>
        <begin position="10"/>
        <end position="70"/>
    </location>
</feature>
<proteinExistence type="predicted"/>
<dbReference type="SUPFAM" id="SSF48498">
    <property type="entry name" value="Tetracyclin repressor-like, C-terminal domain"/>
    <property type="match status" value="1"/>
</dbReference>
<organism evidence="4 5">
    <name type="scientific">Helicovermis profundi</name>
    <dbReference type="NCBI Taxonomy" id="3065157"/>
    <lineage>
        <taxon>Bacteria</taxon>
        <taxon>Bacillati</taxon>
        <taxon>Bacillota</taxon>
        <taxon>Clostridia</taxon>
        <taxon>Helicovermis</taxon>
    </lineage>
</organism>
<dbReference type="PRINTS" id="PR00455">
    <property type="entry name" value="HTHTETR"/>
</dbReference>
<dbReference type="InterPro" id="IPR023772">
    <property type="entry name" value="DNA-bd_HTH_TetR-type_CS"/>
</dbReference>
<dbReference type="InterPro" id="IPR036271">
    <property type="entry name" value="Tet_transcr_reg_TetR-rel_C_sf"/>
</dbReference>
<evidence type="ECO:0000256" key="2">
    <source>
        <dbReference type="PROSITE-ProRule" id="PRU00335"/>
    </source>
</evidence>
<keyword evidence="1 2" id="KW-0238">DNA-binding</keyword>
<dbReference type="GO" id="GO:0003677">
    <property type="term" value="F:DNA binding"/>
    <property type="evidence" value="ECO:0007669"/>
    <property type="project" value="UniProtKB-UniRule"/>
</dbReference>
<dbReference type="PANTHER" id="PTHR30328">
    <property type="entry name" value="TRANSCRIPTIONAL REPRESSOR"/>
    <property type="match status" value="1"/>
</dbReference>
<evidence type="ECO:0000313" key="5">
    <source>
        <dbReference type="Proteomes" id="UP001321786"/>
    </source>
</evidence>
<evidence type="ECO:0000313" key="4">
    <source>
        <dbReference type="EMBL" id="BEP29567.1"/>
    </source>
</evidence>
<reference evidence="4 5" key="1">
    <citation type="submission" date="2023-08" db="EMBL/GenBank/DDBJ databases">
        <title>Helicovermis profunda gen. nov., sp. nov., a novel mesophilic, fermentative bacterium within the Bacillota from a deep-sea hydrothermal vent chimney.</title>
        <authorList>
            <person name="Miyazaki U."/>
            <person name="Mizutani D."/>
            <person name="Hashimoto Y."/>
            <person name="Tame A."/>
            <person name="Sawayama S."/>
            <person name="Miyazaki J."/>
            <person name="Takai K."/>
            <person name="Nakagawa S."/>
        </authorList>
    </citation>
    <scope>NUCLEOTIDE SEQUENCE [LARGE SCALE GENOMIC DNA]</scope>
    <source>
        <strain evidence="4 5">S502</strain>
    </source>
</reference>
<sequence length="215" mass="25745">MFIKFENLPKEKKRKIIEVSLIEFGENGFISASTNNIVQKAGISKGALFNYFGNKKNLYFYLVDYCIKILEKNIFESDAMKETDVIKKMIEVSQVKLNIFKENRSMYNFLISFYKKTPYEIEEEFNKRSEIIKNESFLKLYENIDYSLFKEDTDIPKAMKILTWTIESFSEEKLKEIKRKFRKGQNSDLLSDKFFSNMMDELISYLDIFRKTFYK</sequence>
<dbReference type="Gene3D" id="1.10.357.10">
    <property type="entry name" value="Tetracycline Repressor, domain 2"/>
    <property type="match status" value="1"/>
</dbReference>
<feature type="DNA-binding region" description="H-T-H motif" evidence="2">
    <location>
        <begin position="33"/>
        <end position="52"/>
    </location>
</feature>
<dbReference type="GO" id="GO:0006355">
    <property type="term" value="P:regulation of DNA-templated transcription"/>
    <property type="evidence" value="ECO:0007669"/>
    <property type="project" value="UniProtKB-ARBA"/>
</dbReference>
<dbReference type="Proteomes" id="UP001321786">
    <property type="component" value="Chromosome"/>
</dbReference>
<keyword evidence="5" id="KW-1185">Reference proteome</keyword>
<dbReference type="Pfam" id="PF00440">
    <property type="entry name" value="TetR_N"/>
    <property type="match status" value="1"/>
</dbReference>